<accession>A0ABS6EZS8</accession>
<feature type="transmembrane region" description="Helical" evidence="1">
    <location>
        <begin position="119"/>
        <end position="148"/>
    </location>
</feature>
<evidence type="ECO:0000256" key="1">
    <source>
        <dbReference type="SAM" id="Phobius"/>
    </source>
</evidence>
<feature type="transmembrane region" description="Helical" evidence="1">
    <location>
        <begin position="209"/>
        <end position="229"/>
    </location>
</feature>
<protein>
    <submittedName>
        <fullName evidence="2">Conjugal transfer protein TraX</fullName>
    </submittedName>
</protein>
<evidence type="ECO:0000313" key="2">
    <source>
        <dbReference type="EMBL" id="MBU5591144.1"/>
    </source>
</evidence>
<evidence type="ECO:0000313" key="3">
    <source>
        <dbReference type="Proteomes" id="UP000736583"/>
    </source>
</evidence>
<dbReference type="EMBL" id="JAHLQL010000001">
    <property type="protein sequence ID" value="MBU5591144.1"/>
    <property type="molecule type" value="Genomic_DNA"/>
</dbReference>
<feature type="transmembrane region" description="Helical" evidence="1">
    <location>
        <begin position="30"/>
        <end position="51"/>
    </location>
</feature>
<keyword evidence="1" id="KW-1133">Transmembrane helix</keyword>
<keyword evidence="1" id="KW-0472">Membrane</keyword>
<feature type="transmembrane region" description="Helical" evidence="1">
    <location>
        <begin position="160"/>
        <end position="181"/>
    </location>
</feature>
<organism evidence="2 3">
    <name type="scientific">Clostridium simiarum</name>
    <dbReference type="NCBI Taxonomy" id="2841506"/>
    <lineage>
        <taxon>Bacteria</taxon>
        <taxon>Bacillati</taxon>
        <taxon>Bacillota</taxon>
        <taxon>Clostridia</taxon>
        <taxon>Eubacteriales</taxon>
        <taxon>Clostridiaceae</taxon>
        <taxon>Clostridium</taxon>
    </lineage>
</organism>
<sequence>MLNSFQLKIIMCIFMFMDHMAEFIPGTPLWFRYIGRVVAPIFFFLLIEGYFHTKNKTAYAKRLFIFALIMLIGNRLLDSLIFPAKNIGIHNNIFLSLFWGVMLLNSIEKYKISYEDKKSNLISILLISILSMFSEASFLGLGMVLIFYFYKEKILIRDLLYILLSLSTIFLFGSISLTSLLSENFQWMMVFSLLFIHMYNGKKGLGLKYFFYIFYPIHIWILYIISYYMSK</sequence>
<dbReference type="Pfam" id="PF05857">
    <property type="entry name" value="TraX"/>
    <property type="match status" value="1"/>
</dbReference>
<gene>
    <name evidence="2" type="ORF">KQI89_05150</name>
</gene>
<dbReference type="Proteomes" id="UP000736583">
    <property type="component" value="Unassembled WGS sequence"/>
</dbReference>
<name>A0ABS6EZS8_9CLOT</name>
<proteinExistence type="predicted"/>
<comment type="caution">
    <text evidence="2">The sequence shown here is derived from an EMBL/GenBank/DDBJ whole genome shotgun (WGS) entry which is preliminary data.</text>
</comment>
<keyword evidence="3" id="KW-1185">Reference proteome</keyword>
<dbReference type="InterPro" id="IPR008875">
    <property type="entry name" value="TraX"/>
</dbReference>
<feature type="transmembrane region" description="Helical" evidence="1">
    <location>
        <begin position="63"/>
        <end position="82"/>
    </location>
</feature>
<feature type="transmembrane region" description="Helical" evidence="1">
    <location>
        <begin position="88"/>
        <end position="107"/>
    </location>
</feature>
<reference evidence="2 3" key="1">
    <citation type="submission" date="2021-06" db="EMBL/GenBank/DDBJ databases">
        <authorList>
            <person name="Sun Q."/>
            <person name="Li D."/>
        </authorList>
    </citation>
    <scope>NUCLEOTIDE SEQUENCE [LARGE SCALE GENOMIC DNA]</scope>
    <source>
        <strain evidence="2 3">MSJ-4</strain>
    </source>
</reference>
<keyword evidence="1" id="KW-0812">Transmembrane</keyword>